<proteinExistence type="predicted"/>
<dbReference type="AlphaFoldDB" id="A0A9P4HPH3"/>
<dbReference type="InterPro" id="IPR050546">
    <property type="entry name" value="Glycosyl_Hydrlase_16"/>
</dbReference>
<evidence type="ECO:0000259" key="2">
    <source>
        <dbReference type="PROSITE" id="PS51762"/>
    </source>
</evidence>
<dbReference type="InterPro" id="IPR013320">
    <property type="entry name" value="ConA-like_dom_sf"/>
</dbReference>
<sequence>MAAAITFLSLTTPAAAAQYGLVDDYRPGSFYDKFTFFNETDPTDGTVVYDDFDTASDASLIAYTDYSTIMRVDGTNIIPGDQGRPSVRITSDKKYNHGLLIADILHMPPSLCSLWPALWMTGPDWPKGGEIDIIEGVNTQTANLMTLHTTDDCRDPNIAGYSADMLGDVTTSSCWNKDPNQAENAGCQIAAPAAGLSSALTAPATYGSSLNAQGGGVVAMEWTSNAITIWLWSRYNLPSSIATATNLSNTSPHPNPSDADWGVPLAVFGGSGCSLDSHIKDQQIVVNIDFCGSWAGEASVWAAADGDAGSCAAVTGTDCASYVRNNPGAFVDAFWEFGAFRWFEKGAGS</sequence>
<accession>A0A9P4HPH3</accession>
<evidence type="ECO:0000313" key="3">
    <source>
        <dbReference type="EMBL" id="KAF2084532.1"/>
    </source>
</evidence>
<reference evidence="3" key="1">
    <citation type="journal article" date="2020" name="Stud. Mycol.">
        <title>101 Dothideomycetes genomes: a test case for predicting lifestyles and emergence of pathogens.</title>
        <authorList>
            <person name="Haridas S."/>
            <person name="Albert R."/>
            <person name="Binder M."/>
            <person name="Bloem J."/>
            <person name="Labutti K."/>
            <person name="Salamov A."/>
            <person name="Andreopoulos B."/>
            <person name="Baker S."/>
            <person name="Barry K."/>
            <person name="Bills G."/>
            <person name="Bluhm B."/>
            <person name="Cannon C."/>
            <person name="Castanera R."/>
            <person name="Culley D."/>
            <person name="Daum C."/>
            <person name="Ezra D."/>
            <person name="Gonzalez J."/>
            <person name="Henrissat B."/>
            <person name="Kuo A."/>
            <person name="Liang C."/>
            <person name="Lipzen A."/>
            <person name="Lutzoni F."/>
            <person name="Magnuson J."/>
            <person name="Mondo S."/>
            <person name="Nolan M."/>
            <person name="Ohm R."/>
            <person name="Pangilinan J."/>
            <person name="Park H.-J."/>
            <person name="Ramirez L."/>
            <person name="Alfaro M."/>
            <person name="Sun H."/>
            <person name="Tritt A."/>
            <person name="Yoshinaga Y."/>
            <person name="Zwiers L.-H."/>
            <person name="Turgeon B."/>
            <person name="Goodwin S."/>
            <person name="Spatafora J."/>
            <person name="Crous P."/>
            <person name="Grigoriev I."/>
        </authorList>
    </citation>
    <scope>NUCLEOTIDE SEQUENCE</scope>
    <source>
        <strain evidence="3">CBS 121410</strain>
    </source>
</reference>
<name>A0A9P4HPH3_9PEZI</name>
<dbReference type="GO" id="GO:0004553">
    <property type="term" value="F:hydrolase activity, hydrolyzing O-glycosyl compounds"/>
    <property type="evidence" value="ECO:0007669"/>
    <property type="project" value="InterPro"/>
</dbReference>
<dbReference type="OrthoDB" id="192832at2759"/>
<keyword evidence="3" id="KW-0378">Hydrolase</keyword>
<evidence type="ECO:0000256" key="1">
    <source>
        <dbReference type="SAM" id="SignalP"/>
    </source>
</evidence>
<organism evidence="3 4">
    <name type="scientific">Saccharata proteae CBS 121410</name>
    <dbReference type="NCBI Taxonomy" id="1314787"/>
    <lineage>
        <taxon>Eukaryota</taxon>
        <taxon>Fungi</taxon>
        <taxon>Dikarya</taxon>
        <taxon>Ascomycota</taxon>
        <taxon>Pezizomycotina</taxon>
        <taxon>Dothideomycetes</taxon>
        <taxon>Dothideomycetes incertae sedis</taxon>
        <taxon>Botryosphaeriales</taxon>
        <taxon>Saccharataceae</taxon>
        <taxon>Saccharata</taxon>
    </lineage>
</organism>
<dbReference type="Proteomes" id="UP000799776">
    <property type="component" value="Unassembled WGS sequence"/>
</dbReference>
<dbReference type="PANTHER" id="PTHR10963:SF24">
    <property type="entry name" value="GLYCOSIDASE C21B10.07-RELATED"/>
    <property type="match status" value="1"/>
</dbReference>
<gene>
    <name evidence="3" type="ORF">K490DRAFT_49015</name>
</gene>
<keyword evidence="1" id="KW-0732">Signal</keyword>
<dbReference type="GO" id="GO:0009251">
    <property type="term" value="P:glucan catabolic process"/>
    <property type="evidence" value="ECO:0007669"/>
    <property type="project" value="TreeGrafter"/>
</dbReference>
<comment type="caution">
    <text evidence="3">The sequence shown here is derived from an EMBL/GenBank/DDBJ whole genome shotgun (WGS) entry which is preliminary data.</text>
</comment>
<dbReference type="SUPFAM" id="SSF49899">
    <property type="entry name" value="Concanavalin A-like lectins/glucanases"/>
    <property type="match status" value="1"/>
</dbReference>
<dbReference type="PANTHER" id="PTHR10963">
    <property type="entry name" value="GLYCOSYL HYDROLASE-RELATED"/>
    <property type="match status" value="1"/>
</dbReference>
<dbReference type="CDD" id="cd02181">
    <property type="entry name" value="GH16_fungal_Lam16A_glucanase"/>
    <property type="match status" value="1"/>
</dbReference>
<feature type="chain" id="PRO_5040447985" evidence="1">
    <location>
        <begin position="17"/>
        <end position="349"/>
    </location>
</feature>
<feature type="non-terminal residue" evidence="3">
    <location>
        <position position="349"/>
    </location>
</feature>
<protein>
    <submittedName>
        <fullName evidence="3">Glycoside hydrolase family 16 protein</fullName>
    </submittedName>
</protein>
<evidence type="ECO:0000313" key="4">
    <source>
        <dbReference type="Proteomes" id="UP000799776"/>
    </source>
</evidence>
<feature type="domain" description="GH16" evidence="2">
    <location>
        <begin position="34"/>
        <end position="270"/>
    </location>
</feature>
<dbReference type="PROSITE" id="PS51762">
    <property type="entry name" value="GH16_2"/>
    <property type="match status" value="1"/>
</dbReference>
<dbReference type="EMBL" id="ML978740">
    <property type="protein sequence ID" value="KAF2084532.1"/>
    <property type="molecule type" value="Genomic_DNA"/>
</dbReference>
<dbReference type="InterPro" id="IPR000757">
    <property type="entry name" value="Beta-glucanase-like"/>
</dbReference>
<feature type="signal peptide" evidence="1">
    <location>
        <begin position="1"/>
        <end position="16"/>
    </location>
</feature>
<keyword evidence="4" id="KW-1185">Reference proteome</keyword>
<dbReference type="Pfam" id="PF26113">
    <property type="entry name" value="GH16_XgeA"/>
    <property type="match status" value="1"/>
</dbReference>
<dbReference type="Gene3D" id="2.60.120.200">
    <property type="match status" value="1"/>
</dbReference>